<accession>A0A2J6SPL1</accession>
<evidence type="ECO:0000313" key="1">
    <source>
        <dbReference type="EMBL" id="PMD52706.1"/>
    </source>
</evidence>
<dbReference type="RefSeq" id="XP_024729610.1">
    <property type="nucleotide sequence ID" value="XM_024870908.1"/>
</dbReference>
<keyword evidence="2" id="KW-1185">Reference proteome</keyword>
<evidence type="ECO:0000313" key="2">
    <source>
        <dbReference type="Proteomes" id="UP000235371"/>
    </source>
</evidence>
<dbReference type="InParanoid" id="A0A2J6SPL1"/>
<protein>
    <submittedName>
        <fullName evidence="1">Uncharacterized protein</fullName>
    </submittedName>
</protein>
<organism evidence="1 2">
    <name type="scientific">Hyaloscypha bicolor E</name>
    <dbReference type="NCBI Taxonomy" id="1095630"/>
    <lineage>
        <taxon>Eukaryota</taxon>
        <taxon>Fungi</taxon>
        <taxon>Dikarya</taxon>
        <taxon>Ascomycota</taxon>
        <taxon>Pezizomycotina</taxon>
        <taxon>Leotiomycetes</taxon>
        <taxon>Helotiales</taxon>
        <taxon>Hyaloscyphaceae</taxon>
        <taxon>Hyaloscypha</taxon>
        <taxon>Hyaloscypha bicolor</taxon>
    </lineage>
</organism>
<dbReference type="AlphaFoldDB" id="A0A2J6SPL1"/>
<dbReference type="EMBL" id="KZ613895">
    <property type="protein sequence ID" value="PMD52706.1"/>
    <property type="molecule type" value="Genomic_DNA"/>
</dbReference>
<sequence length="89" mass="9667">MSPNLEVRLSQSPGKCPTWKGIVTLRISASSLSIRANDLHPVDGEFVYPLLSCLTCMIFAAIAAHELLAVTTPPLLTDSNAWIQPHPNE</sequence>
<proteinExistence type="predicted"/>
<dbReference type="Proteomes" id="UP000235371">
    <property type="component" value="Unassembled WGS sequence"/>
</dbReference>
<gene>
    <name evidence="1" type="ORF">K444DRAFT_189380</name>
</gene>
<name>A0A2J6SPL1_9HELO</name>
<reference evidence="1 2" key="1">
    <citation type="submission" date="2016-04" db="EMBL/GenBank/DDBJ databases">
        <title>A degradative enzymes factory behind the ericoid mycorrhizal symbiosis.</title>
        <authorList>
            <consortium name="DOE Joint Genome Institute"/>
            <person name="Martino E."/>
            <person name="Morin E."/>
            <person name="Grelet G."/>
            <person name="Kuo A."/>
            <person name="Kohler A."/>
            <person name="Daghino S."/>
            <person name="Barry K."/>
            <person name="Choi C."/>
            <person name="Cichocki N."/>
            <person name="Clum A."/>
            <person name="Copeland A."/>
            <person name="Hainaut M."/>
            <person name="Haridas S."/>
            <person name="Labutti K."/>
            <person name="Lindquist E."/>
            <person name="Lipzen A."/>
            <person name="Khouja H.-R."/>
            <person name="Murat C."/>
            <person name="Ohm R."/>
            <person name="Olson A."/>
            <person name="Spatafora J."/>
            <person name="Veneault-Fourrey C."/>
            <person name="Henrissat B."/>
            <person name="Grigoriev I."/>
            <person name="Martin F."/>
            <person name="Perotto S."/>
        </authorList>
    </citation>
    <scope>NUCLEOTIDE SEQUENCE [LARGE SCALE GENOMIC DNA]</scope>
    <source>
        <strain evidence="1 2">E</strain>
    </source>
</reference>
<dbReference type="GeneID" id="36578990"/>